<dbReference type="SUPFAM" id="SSF52058">
    <property type="entry name" value="L domain-like"/>
    <property type="match status" value="1"/>
</dbReference>
<dbReference type="AlphaFoldDB" id="A0A2K1K9Y2"/>
<reference evidence="1 3" key="1">
    <citation type="journal article" date="2008" name="Science">
        <title>The Physcomitrella genome reveals evolutionary insights into the conquest of land by plants.</title>
        <authorList>
            <person name="Rensing S."/>
            <person name="Lang D."/>
            <person name="Zimmer A."/>
            <person name="Terry A."/>
            <person name="Salamov A."/>
            <person name="Shapiro H."/>
            <person name="Nishiyama T."/>
            <person name="Perroud P.-F."/>
            <person name="Lindquist E."/>
            <person name="Kamisugi Y."/>
            <person name="Tanahashi T."/>
            <person name="Sakakibara K."/>
            <person name="Fujita T."/>
            <person name="Oishi K."/>
            <person name="Shin-I T."/>
            <person name="Kuroki Y."/>
            <person name="Toyoda A."/>
            <person name="Suzuki Y."/>
            <person name="Hashimoto A."/>
            <person name="Yamaguchi K."/>
            <person name="Sugano A."/>
            <person name="Kohara Y."/>
            <person name="Fujiyama A."/>
            <person name="Anterola A."/>
            <person name="Aoki S."/>
            <person name="Ashton N."/>
            <person name="Barbazuk W.B."/>
            <person name="Barker E."/>
            <person name="Bennetzen J."/>
            <person name="Bezanilla M."/>
            <person name="Blankenship R."/>
            <person name="Cho S.H."/>
            <person name="Dutcher S."/>
            <person name="Estelle M."/>
            <person name="Fawcett J.A."/>
            <person name="Gundlach H."/>
            <person name="Hanada K."/>
            <person name="Heyl A."/>
            <person name="Hicks K.A."/>
            <person name="Hugh J."/>
            <person name="Lohr M."/>
            <person name="Mayer K."/>
            <person name="Melkozernov A."/>
            <person name="Murata T."/>
            <person name="Nelson D."/>
            <person name="Pils B."/>
            <person name="Prigge M."/>
            <person name="Reiss B."/>
            <person name="Renner T."/>
            <person name="Rombauts S."/>
            <person name="Rushton P."/>
            <person name="Sanderfoot A."/>
            <person name="Schween G."/>
            <person name="Shiu S.-H."/>
            <person name="Stueber K."/>
            <person name="Theodoulou F.L."/>
            <person name="Tu H."/>
            <person name="Van de Peer Y."/>
            <person name="Verrier P.J."/>
            <person name="Waters E."/>
            <person name="Wood A."/>
            <person name="Yang L."/>
            <person name="Cove D."/>
            <person name="Cuming A."/>
            <person name="Hasebe M."/>
            <person name="Lucas S."/>
            <person name="Mishler D.B."/>
            <person name="Reski R."/>
            <person name="Grigoriev I."/>
            <person name="Quatrano R.S."/>
            <person name="Boore J.L."/>
        </authorList>
    </citation>
    <scope>NUCLEOTIDE SEQUENCE [LARGE SCALE GENOMIC DNA]</scope>
    <source>
        <strain evidence="2 3">cv. Gransden 2004</strain>
    </source>
</reference>
<gene>
    <name evidence="1" type="ORF">PHYPA_009770</name>
</gene>
<accession>A0A2K1K9Y2</accession>
<dbReference type="Gramene" id="Pp3c7_1830V3.1">
    <property type="protein sequence ID" value="PAC:32923484.CDS.1"/>
    <property type="gene ID" value="Pp3c7_1830"/>
</dbReference>
<dbReference type="PaxDb" id="3218-PP1S130_13V6.1"/>
<name>A0A2K1K9Y2_PHYPA</name>
<evidence type="ECO:0000313" key="2">
    <source>
        <dbReference type="EnsemblPlants" id="PAC:32923484.CDS.1"/>
    </source>
</evidence>
<reference evidence="2" key="3">
    <citation type="submission" date="2020-12" db="UniProtKB">
        <authorList>
            <consortium name="EnsemblPlants"/>
        </authorList>
    </citation>
    <scope>IDENTIFICATION</scope>
</reference>
<dbReference type="EnsemblPlants" id="Pp3c7_1830V3.1">
    <property type="protein sequence ID" value="PAC:32923484.CDS.1"/>
    <property type="gene ID" value="Pp3c7_1830"/>
</dbReference>
<dbReference type="Gene3D" id="3.80.10.10">
    <property type="entry name" value="Ribonuclease Inhibitor"/>
    <property type="match status" value="1"/>
</dbReference>
<evidence type="ECO:0000313" key="3">
    <source>
        <dbReference type="Proteomes" id="UP000006727"/>
    </source>
</evidence>
<dbReference type="InterPro" id="IPR001611">
    <property type="entry name" value="Leu-rich_rpt"/>
</dbReference>
<sequence length="56" mass="6236">MNKNTLNGTIPVDLSRCRSLHHLILDHNQISGPLPVALADIPGLTIFAVNWITTFW</sequence>
<dbReference type="Pfam" id="PF00560">
    <property type="entry name" value="LRR_1"/>
    <property type="match status" value="1"/>
</dbReference>
<organism evidence="1">
    <name type="scientific">Physcomitrium patens</name>
    <name type="common">Spreading-leaved earth moss</name>
    <name type="synonym">Physcomitrella patens</name>
    <dbReference type="NCBI Taxonomy" id="3218"/>
    <lineage>
        <taxon>Eukaryota</taxon>
        <taxon>Viridiplantae</taxon>
        <taxon>Streptophyta</taxon>
        <taxon>Embryophyta</taxon>
        <taxon>Bryophyta</taxon>
        <taxon>Bryophytina</taxon>
        <taxon>Bryopsida</taxon>
        <taxon>Funariidae</taxon>
        <taxon>Funariales</taxon>
        <taxon>Funariaceae</taxon>
        <taxon>Physcomitrium</taxon>
    </lineage>
</organism>
<dbReference type="Proteomes" id="UP000006727">
    <property type="component" value="Chromosome 7"/>
</dbReference>
<reference evidence="1 3" key="2">
    <citation type="journal article" date="2018" name="Plant J.">
        <title>The Physcomitrella patens chromosome-scale assembly reveals moss genome structure and evolution.</title>
        <authorList>
            <person name="Lang D."/>
            <person name="Ullrich K.K."/>
            <person name="Murat F."/>
            <person name="Fuchs J."/>
            <person name="Jenkins J."/>
            <person name="Haas F.B."/>
            <person name="Piednoel M."/>
            <person name="Gundlach H."/>
            <person name="Van Bel M."/>
            <person name="Meyberg R."/>
            <person name="Vives C."/>
            <person name="Morata J."/>
            <person name="Symeonidi A."/>
            <person name="Hiss M."/>
            <person name="Muchero W."/>
            <person name="Kamisugi Y."/>
            <person name="Saleh O."/>
            <person name="Blanc G."/>
            <person name="Decker E.L."/>
            <person name="van Gessel N."/>
            <person name="Grimwood J."/>
            <person name="Hayes R.D."/>
            <person name="Graham S.W."/>
            <person name="Gunter L.E."/>
            <person name="McDaniel S.F."/>
            <person name="Hoernstein S.N.W."/>
            <person name="Larsson A."/>
            <person name="Li F.W."/>
            <person name="Perroud P.F."/>
            <person name="Phillips J."/>
            <person name="Ranjan P."/>
            <person name="Rokshar D.S."/>
            <person name="Rothfels C.J."/>
            <person name="Schneider L."/>
            <person name="Shu S."/>
            <person name="Stevenson D.W."/>
            <person name="Thummler F."/>
            <person name="Tillich M."/>
            <person name="Villarreal Aguilar J.C."/>
            <person name="Widiez T."/>
            <person name="Wong G.K."/>
            <person name="Wymore A."/>
            <person name="Zhang Y."/>
            <person name="Zimmer A.D."/>
            <person name="Quatrano R.S."/>
            <person name="Mayer K.F.X."/>
            <person name="Goodstein D."/>
            <person name="Casacuberta J.M."/>
            <person name="Vandepoele K."/>
            <person name="Reski R."/>
            <person name="Cuming A.C."/>
            <person name="Tuskan G.A."/>
            <person name="Maumus F."/>
            <person name="Salse J."/>
            <person name="Schmutz J."/>
            <person name="Rensing S.A."/>
        </authorList>
    </citation>
    <scope>NUCLEOTIDE SEQUENCE [LARGE SCALE GENOMIC DNA]</scope>
    <source>
        <strain evidence="2 3">cv. Gransden 2004</strain>
    </source>
</reference>
<evidence type="ECO:0008006" key="4">
    <source>
        <dbReference type="Google" id="ProtNLM"/>
    </source>
</evidence>
<keyword evidence="3" id="KW-1185">Reference proteome</keyword>
<evidence type="ECO:0000313" key="1">
    <source>
        <dbReference type="EMBL" id="PNR50584.1"/>
    </source>
</evidence>
<dbReference type="InterPro" id="IPR032675">
    <property type="entry name" value="LRR_dom_sf"/>
</dbReference>
<dbReference type="EMBL" id="ABEU02000007">
    <property type="protein sequence ID" value="PNR50584.1"/>
    <property type="molecule type" value="Genomic_DNA"/>
</dbReference>
<proteinExistence type="predicted"/>
<protein>
    <recommendedName>
        <fullName evidence="4">Leucine-rich repeat-containing N-terminal plant-type domain-containing protein</fullName>
    </recommendedName>
</protein>
<dbReference type="InParanoid" id="A0A2K1K9Y2"/>